<feature type="transmembrane region" description="Helical" evidence="1">
    <location>
        <begin position="66"/>
        <end position="91"/>
    </location>
</feature>
<evidence type="ECO:0000313" key="2">
    <source>
        <dbReference type="EMBL" id="GIF76146.1"/>
    </source>
</evidence>
<feature type="transmembrane region" description="Helical" evidence="1">
    <location>
        <begin position="170"/>
        <end position="188"/>
    </location>
</feature>
<comment type="caution">
    <text evidence="2">The sequence shown here is derived from an EMBL/GenBank/DDBJ whole genome shotgun (WGS) entry which is preliminary data.</text>
</comment>
<keyword evidence="3" id="KW-1185">Reference proteome</keyword>
<feature type="transmembrane region" description="Helical" evidence="1">
    <location>
        <begin position="20"/>
        <end position="43"/>
    </location>
</feature>
<evidence type="ECO:0008006" key="4">
    <source>
        <dbReference type="Google" id="ProtNLM"/>
    </source>
</evidence>
<proteinExistence type="predicted"/>
<keyword evidence="1" id="KW-0812">Transmembrane</keyword>
<sequence>MAIVAIAIQVTGAGHRRAELILVAGLEGVVPLAVAMAALTIVVRENCRELHLSLPTPHLVTIGRRLGVLGAITVAACVVYAAVAVVAGFRVGPGGGVLVWIAPTLWLAGFAALVAAISRSTVLASSAVALVWLGELFWAQTFVDNAGLRPLFLFFTTRLGDSPGWAGNRVGLLAGGLVFLVATAAVLLRPERLLTEEDA</sequence>
<evidence type="ECO:0000313" key="3">
    <source>
        <dbReference type="Proteomes" id="UP000604117"/>
    </source>
</evidence>
<dbReference type="EMBL" id="BONE01000054">
    <property type="protein sequence ID" value="GIF76146.1"/>
    <property type="molecule type" value="Genomic_DNA"/>
</dbReference>
<keyword evidence="1" id="KW-1133">Transmembrane helix</keyword>
<keyword evidence="1" id="KW-0472">Membrane</keyword>
<evidence type="ECO:0000256" key="1">
    <source>
        <dbReference type="SAM" id="Phobius"/>
    </source>
</evidence>
<name>A0ABQ4CXZ9_9ACTN</name>
<feature type="transmembrane region" description="Helical" evidence="1">
    <location>
        <begin position="97"/>
        <end position="115"/>
    </location>
</feature>
<gene>
    <name evidence="2" type="ORF">Asi02nite_56640</name>
</gene>
<accession>A0ABQ4CXZ9</accession>
<protein>
    <recommendedName>
        <fullName evidence="4">ABC-2 type transport system permease protein</fullName>
    </recommendedName>
</protein>
<organism evidence="2 3">
    <name type="scientific">Asanoa siamensis</name>
    <dbReference type="NCBI Taxonomy" id="926357"/>
    <lineage>
        <taxon>Bacteria</taxon>
        <taxon>Bacillati</taxon>
        <taxon>Actinomycetota</taxon>
        <taxon>Actinomycetes</taxon>
        <taxon>Micromonosporales</taxon>
        <taxon>Micromonosporaceae</taxon>
        <taxon>Asanoa</taxon>
    </lineage>
</organism>
<dbReference type="Proteomes" id="UP000604117">
    <property type="component" value="Unassembled WGS sequence"/>
</dbReference>
<reference evidence="2 3" key="1">
    <citation type="submission" date="2021-01" db="EMBL/GenBank/DDBJ databases">
        <title>Whole genome shotgun sequence of Asanoa siamensis NBRC 107932.</title>
        <authorList>
            <person name="Komaki H."/>
            <person name="Tamura T."/>
        </authorList>
    </citation>
    <scope>NUCLEOTIDE SEQUENCE [LARGE SCALE GENOMIC DNA]</scope>
    <source>
        <strain evidence="2 3">NBRC 107932</strain>
    </source>
</reference>